<reference evidence="1 2" key="1">
    <citation type="submission" date="2021-06" db="EMBL/GenBank/DDBJ databases">
        <authorList>
            <person name="Sun Q."/>
            <person name="Li D."/>
        </authorList>
    </citation>
    <scope>NUCLEOTIDE SEQUENCE [LARGE SCALE GENOMIC DNA]</scope>
    <source>
        <strain evidence="1 2">MSJ-4</strain>
    </source>
</reference>
<organism evidence="1 2">
    <name type="scientific">Clostridium simiarum</name>
    <dbReference type="NCBI Taxonomy" id="2841506"/>
    <lineage>
        <taxon>Bacteria</taxon>
        <taxon>Bacillati</taxon>
        <taxon>Bacillota</taxon>
        <taxon>Clostridia</taxon>
        <taxon>Eubacteriales</taxon>
        <taxon>Clostridiaceae</taxon>
        <taxon>Clostridium</taxon>
    </lineage>
</organism>
<proteinExistence type="predicted"/>
<sequence length="50" mass="6163">MKDEKYNRFDNDEIMDKEDEKIYNLNDGICCISYILIDIIDRRRYISKLK</sequence>
<protein>
    <submittedName>
        <fullName evidence="1">Uncharacterized protein</fullName>
    </submittedName>
</protein>
<accession>A0ABS6F2F8</accession>
<keyword evidence="2" id="KW-1185">Reference proteome</keyword>
<gene>
    <name evidence="1" type="ORF">KQI89_13060</name>
</gene>
<name>A0ABS6F2F8_9CLOT</name>
<evidence type="ECO:0000313" key="1">
    <source>
        <dbReference type="EMBL" id="MBU5592684.1"/>
    </source>
</evidence>
<evidence type="ECO:0000313" key="2">
    <source>
        <dbReference type="Proteomes" id="UP000736583"/>
    </source>
</evidence>
<dbReference type="EMBL" id="JAHLQL010000004">
    <property type="protein sequence ID" value="MBU5592684.1"/>
    <property type="molecule type" value="Genomic_DNA"/>
</dbReference>
<dbReference type="RefSeq" id="WP_216457433.1">
    <property type="nucleotide sequence ID" value="NZ_JAHLQL010000004.1"/>
</dbReference>
<dbReference type="Proteomes" id="UP000736583">
    <property type="component" value="Unassembled WGS sequence"/>
</dbReference>
<comment type="caution">
    <text evidence="1">The sequence shown here is derived from an EMBL/GenBank/DDBJ whole genome shotgun (WGS) entry which is preliminary data.</text>
</comment>